<dbReference type="PANTHER" id="PTHR35089:SF1">
    <property type="entry name" value="CHAPERONE PROTEIN SKP"/>
    <property type="match status" value="1"/>
</dbReference>
<keyword evidence="2 5" id="KW-0732">Signal</keyword>
<evidence type="ECO:0000256" key="1">
    <source>
        <dbReference type="ARBA" id="ARBA00009091"/>
    </source>
</evidence>
<dbReference type="InterPro" id="IPR005632">
    <property type="entry name" value="Chaperone_Skp"/>
</dbReference>
<feature type="compositionally biased region" description="Pro residues" evidence="4">
    <location>
        <begin position="214"/>
        <end position="228"/>
    </location>
</feature>
<reference evidence="7" key="1">
    <citation type="journal article" date="2019" name="Int. J. Syst. Evol. Microbiol.">
        <title>The Global Catalogue of Microorganisms (GCM) 10K type strain sequencing project: providing services to taxonomists for standard genome sequencing and annotation.</title>
        <authorList>
            <consortium name="The Broad Institute Genomics Platform"/>
            <consortium name="The Broad Institute Genome Sequencing Center for Infectious Disease"/>
            <person name="Wu L."/>
            <person name="Ma J."/>
        </authorList>
    </citation>
    <scope>NUCLEOTIDE SEQUENCE [LARGE SCALE GENOMIC DNA]</scope>
    <source>
        <strain evidence="7">CGMCC 1.12750</strain>
    </source>
</reference>
<dbReference type="EMBL" id="JBHTFQ010000002">
    <property type="protein sequence ID" value="MFC7703745.1"/>
    <property type="molecule type" value="Genomic_DNA"/>
</dbReference>
<feature type="compositionally biased region" description="Low complexity" evidence="4">
    <location>
        <begin position="202"/>
        <end position="213"/>
    </location>
</feature>
<sequence length="228" mass="24553">MRRVLTVTALCLALAGGARAQEARPILTINQERLFEDSLFGQRLQAEIEAAYQELAAENRRMEAELEAEERRLTELRPTLPAEEFRPLAEAFDQRVTEIRRTQDAKSREISARTELGYQSFVGAALPILAAIMDDLGAEVILDSRTVFLSSDRLDITAEALARIDATLGSGEAEAAPDGTVAPRDQGEEAGPGAVPDQGRIPGAMPAPGLPDADPAPLPGPHVVPPQR</sequence>
<dbReference type="Gene3D" id="3.30.910.20">
    <property type="entry name" value="Skp domain"/>
    <property type="match status" value="1"/>
</dbReference>
<comment type="similarity">
    <text evidence="1">Belongs to the Skp family.</text>
</comment>
<organism evidence="6 7">
    <name type="scientific">Plastorhodobacter daqingensis</name>
    <dbReference type="NCBI Taxonomy" id="1387281"/>
    <lineage>
        <taxon>Bacteria</taxon>
        <taxon>Pseudomonadati</taxon>
        <taxon>Pseudomonadota</taxon>
        <taxon>Alphaproteobacteria</taxon>
        <taxon>Rhodobacterales</taxon>
        <taxon>Paracoccaceae</taxon>
        <taxon>Plastorhodobacter</taxon>
    </lineage>
</organism>
<feature type="region of interest" description="Disordered" evidence="4">
    <location>
        <begin position="169"/>
        <end position="228"/>
    </location>
</feature>
<feature type="coiled-coil region" evidence="3">
    <location>
        <begin position="41"/>
        <end position="72"/>
    </location>
</feature>
<evidence type="ECO:0000313" key="6">
    <source>
        <dbReference type="EMBL" id="MFC7703745.1"/>
    </source>
</evidence>
<evidence type="ECO:0000313" key="7">
    <source>
        <dbReference type="Proteomes" id="UP001596516"/>
    </source>
</evidence>
<evidence type="ECO:0000256" key="4">
    <source>
        <dbReference type="SAM" id="MobiDB-lite"/>
    </source>
</evidence>
<gene>
    <name evidence="6" type="ORF">ACFQXB_06020</name>
</gene>
<dbReference type="InterPro" id="IPR024930">
    <property type="entry name" value="Skp_dom_sf"/>
</dbReference>
<keyword evidence="3" id="KW-0175">Coiled coil</keyword>
<accession>A0ABW2UI94</accession>
<dbReference type="Pfam" id="PF03938">
    <property type="entry name" value="OmpH"/>
    <property type="match status" value="1"/>
</dbReference>
<dbReference type="Proteomes" id="UP001596516">
    <property type="component" value="Unassembled WGS sequence"/>
</dbReference>
<dbReference type="SMART" id="SM00935">
    <property type="entry name" value="OmpH"/>
    <property type="match status" value="1"/>
</dbReference>
<evidence type="ECO:0000256" key="5">
    <source>
        <dbReference type="SAM" id="SignalP"/>
    </source>
</evidence>
<evidence type="ECO:0000256" key="2">
    <source>
        <dbReference type="ARBA" id="ARBA00022729"/>
    </source>
</evidence>
<feature type="chain" id="PRO_5046164847" evidence="5">
    <location>
        <begin position="21"/>
        <end position="228"/>
    </location>
</feature>
<name>A0ABW2UI94_9RHOB</name>
<keyword evidence="7" id="KW-1185">Reference proteome</keyword>
<dbReference type="SUPFAM" id="SSF111384">
    <property type="entry name" value="OmpH-like"/>
    <property type="match status" value="1"/>
</dbReference>
<protein>
    <submittedName>
        <fullName evidence="6">OmpH family outer membrane protein</fullName>
    </submittedName>
</protein>
<dbReference type="RefSeq" id="WP_377400608.1">
    <property type="nucleotide sequence ID" value="NZ_JBHTFQ010000002.1"/>
</dbReference>
<feature type="signal peptide" evidence="5">
    <location>
        <begin position="1"/>
        <end position="20"/>
    </location>
</feature>
<proteinExistence type="inferred from homology"/>
<evidence type="ECO:0000256" key="3">
    <source>
        <dbReference type="SAM" id="Coils"/>
    </source>
</evidence>
<comment type="caution">
    <text evidence="6">The sequence shown here is derived from an EMBL/GenBank/DDBJ whole genome shotgun (WGS) entry which is preliminary data.</text>
</comment>
<dbReference type="PANTHER" id="PTHR35089">
    <property type="entry name" value="CHAPERONE PROTEIN SKP"/>
    <property type="match status" value="1"/>
</dbReference>